<dbReference type="InterPro" id="IPR047262">
    <property type="entry name" value="PRX-like1"/>
</dbReference>
<evidence type="ECO:0000259" key="1">
    <source>
        <dbReference type="PROSITE" id="PS51352"/>
    </source>
</evidence>
<proteinExistence type="predicted"/>
<dbReference type="Gene3D" id="3.40.30.10">
    <property type="entry name" value="Glutaredoxin"/>
    <property type="match status" value="1"/>
</dbReference>
<dbReference type="PANTHER" id="PTHR43640:SF1">
    <property type="entry name" value="THIOREDOXIN-DEPENDENT PEROXIREDOXIN"/>
    <property type="match status" value="1"/>
</dbReference>
<dbReference type="SUPFAM" id="SSF52833">
    <property type="entry name" value="Thioredoxin-like"/>
    <property type="match status" value="1"/>
</dbReference>
<dbReference type="InterPro" id="IPR013766">
    <property type="entry name" value="Thioredoxin_domain"/>
</dbReference>
<dbReference type="RefSeq" id="WP_069969889.1">
    <property type="nucleotide sequence ID" value="NZ_CM124774.1"/>
</dbReference>
<dbReference type="GO" id="GO:0016491">
    <property type="term" value="F:oxidoreductase activity"/>
    <property type="evidence" value="ECO:0007669"/>
    <property type="project" value="InterPro"/>
</dbReference>
<comment type="caution">
    <text evidence="2">The sequence shown here is derived from an EMBL/GenBank/DDBJ whole genome shotgun (WGS) entry which is preliminary data.</text>
</comment>
<name>A0A1E5QCX2_9CYAN</name>
<dbReference type="OrthoDB" id="9809746at2"/>
<organism evidence="2">
    <name type="scientific">Desertifilum tharense IPPAS B-1220</name>
    <dbReference type="NCBI Taxonomy" id="1781255"/>
    <lineage>
        <taxon>Bacteria</taxon>
        <taxon>Bacillati</taxon>
        <taxon>Cyanobacteriota</taxon>
        <taxon>Cyanophyceae</taxon>
        <taxon>Desertifilales</taxon>
        <taxon>Desertifilaceae</taxon>
        <taxon>Desertifilum</taxon>
    </lineage>
</organism>
<dbReference type="GO" id="GO:0016209">
    <property type="term" value="F:antioxidant activity"/>
    <property type="evidence" value="ECO:0007669"/>
    <property type="project" value="InterPro"/>
</dbReference>
<sequence length="193" mass="21277">MVKTASTMLALGTQAPDFQLPDVVSGQMMSLESFANQKALLVMFICQHCPFVQHIKGELAKLSQDYSGGEMGAIAISSNDVSHYPQDSPEHLQLMAAENGFVFPILYDETQEVAKAFTAACTPDFFLFDRSRILVYRGQLDDSRPGNHQPVTGRDLRSAIEALLADRPINPDQKPSIGCNIKWKPGNEPPYFG</sequence>
<evidence type="ECO:0000313" key="2">
    <source>
        <dbReference type="EMBL" id="OEJ72499.1"/>
    </source>
</evidence>
<dbReference type="Pfam" id="PF00578">
    <property type="entry name" value="AhpC-TSA"/>
    <property type="match status" value="1"/>
</dbReference>
<reference evidence="2" key="1">
    <citation type="submission" date="2016-09" db="EMBL/GenBank/DDBJ databases">
        <title>Draft genome of thermotolerant cyanobacterium Desertifilum sp. strain IPPAS B-1220.</title>
        <authorList>
            <person name="Sinetova M.A."/>
            <person name="Bolakhan K."/>
            <person name="Zayadan B.K."/>
            <person name="Mironov K.S."/>
            <person name="Ustinova V."/>
            <person name="Kupriyanova E.V."/>
            <person name="Sidorov R.A."/>
            <person name="Skrypnik A.N."/>
            <person name="Gogoleva N.E."/>
            <person name="Gogolev Y.V."/>
            <person name="Los D.A."/>
        </authorList>
    </citation>
    <scope>NUCLEOTIDE SEQUENCE [LARGE SCALE GENOMIC DNA]</scope>
    <source>
        <strain evidence="2">IPPAS B-1220</strain>
    </source>
</reference>
<dbReference type="InterPro" id="IPR036249">
    <property type="entry name" value="Thioredoxin-like_sf"/>
</dbReference>
<dbReference type="EMBL" id="MJGC01000125">
    <property type="protein sequence ID" value="OEJ72499.1"/>
    <property type="molecule type" value="Genomic_DNA"/>
</dbReference>
<protein>
    <submittedName>
        <fullName evidence="2">Alkyl hydroperoxide reductase</fullName>
    </submittedName>
</protein>
<feature type="domain" description="Thioredoxin" evidence="1">
    <location>
        <begin position="9"/>
        <end position="165"/>
    </location>
</feature>
<dbReference type="PANTHER" id="PTHR43640">
    <property type="entry name" value="OS07G0260300 PROTEIN"/>
    <property type="match status" value="1"/>
</dbReference>
<gene>
    <name evidence="2" type="ORF">BH720_24660</name>
</gene>
<dbReference type="STRING" id="1781255.BH720_24660"/>
<dbReference type="InterPro" id="IPR000866">
    <property type="entry name" value="AhpC/TSA"/>
</dbReference>
<dbReference type="CDD" id="cd02969">
    <property type="entry name" value="PRX_like1"/>
    <property type="match status" value="1"/>
</dbReference>
<accession>A0A1E5QCX2</accession>
<dbReference type="AlphaFoldDB" id="A0A1E5QCX2"/>
<dbReference type="PROSITE" id="PS51352">
    <property type="entry name" value="THIOREDOXIN_2"/>
    <property type="match status" value="1"/>
</dbReference>